<reference evidence="3" key="3">
    <citation type="submission" date="2018-08" db="UniProtKB">
        <authorList>
            <consortium name="EnsemblPlants"/>
        </authorList>
    </citation>
    <scope>IDENTIFICATION</scope>
    <source>
        <strain evidence="3">cv. Bd21</strain>
    </source>
</reference>
<evidence type="ECO:0000256" key="1">
    <source>
        <dbReference type="SAM" id="MobiDB-lite"/>
    </source>
</evidence>
<protein>
    <submittedName>
        <fullName evidence="2 3">Uncharacterized protein</fullName>
    </submittedName>
</protein>
<feature type="compositionally biased region" description="Basic and acidic residues" evidence="1">
    <location>
        <begin position="192"/>
        <end position="223"/>
    </location>
</feature>
<dbReference type="PANTHER" id="PTHR34117">
    <property type="entry name" value="STYLE CELL-CYCLE INHIBITOR 1"/>
    <property type="match status" value="1"/>
</dbReference>
<feature type="compositionally biased region" description="Basic and acidic residues" evidence="1">
    <location>
        <begin position="162"/>
        <end position="175"/>
    </location>
</feature>
<organism evidence="2">
    <name type="scientific">Brachypodium distachyon</name>
    <name type="common">Purple false brome</name>
    <name type="synonym">Trachynia distachya</name>
    <dbReference type="NCBI Taxonomy" id="15368"/>
    <lineage>
        <taxon>Eukaryota</taxon>
        <taxon>Viridiplantae</taxon>
        <taxon>Streptophyta</taxon>
        <taxon>Embryophyta</taxon>
        <taxon>Tracheophyta</taxon>
        <taxon>Spermatophyta</taxon>
        <taxon>Magnoliopsida</taxon>
        <taxon>Liliopsida</taxon>
        <taxon>Poales</taxon>
        <taxon>Poaceae</taxon>
        <taxon>BOP clade</taxon>
        <taxon>Pooideae</taxon>
        <taxon>Stipodae</taxon>
        <taxon>Brachypodieae</taxon>
        <taxon>Brachypodium</taxon>
    </lineage>
</organism>
<reference evidence="2" key="2">
    <citation type="submission" date="2017-06" db="EMBL/GenBank/DDBJ databases">
        <title>WGS assembly of Brachypodium distachyon.</title>
        <authorList>
            <consortium name="The International Brachypodium Initiative"/>
            <person name="Lucas S."/>
            <person name="Harmon-Smith M."/>
            <person name="Lail K."/>
            <person name="Tice H."/>
            <person name="Grimwood J."/>
            <person name="Bruce D."/>
            <person name="Barry K."/>
            <person name="Shu S."/>
            <person name="Lindquist E."/>
            <person name="Wang M."/>
            <person name="Pitluck S."/>
            <person name="Vogel J.P."/>
            <person name="Garvin D.F."/>
            <person name="Mockler T.C."/>
            <person name="Schmutz J."/>
            <person name="Rokhsar D."/>
            <person name="Bevan M.W."/>
        </authorList>
    </citation>
    <scope>NUCLEOTIDE SEQUENCE</scope>
    <source>
        <strain evidence="2">Bd21</strain>
    </source>
</reference>
<dbReference type="Gramene" id="PNT65981">
    <property type="protein sequence ID" value="PNT65981"/>
    <property type="gene ID" value="BRADI_3g05247v3"/>
</dbReference>
<gene>
    <name evidence="2" type="ORF">BRADI_3g05247v3</name>
</gene>
<feature type="region of interest" description="Disordered" evidence="1">
    <location>
        <begin position="117"/>
        <end position="223"/>
    </location>
</feature>
<dbReference type="InParanoid" id="A0A2K2CVC3"/>
<dbReference type="PANTHER" id="PTHR34117:SF1">
    <property type="entry name" value="STYLE CELL-CYCLE INHIBITOR 1"/>
    <property type="match status" value="1"/>
</dbReference>
<accession>A0A2K2CVC3</accession>
<dbReference type="EMBL" id="CM000882">
    <property type="protein sequence ID" value="PNT65981.1"/>
    <property type="molecule type" value="Genomic_DNA"/>
</dbReference>
<dbReference type="InterPro" id="IPR044688">
    <property type="entry name" value="SCI-1-like"/>
</dbReference>
<dbReference type="OrthoDB" id="2139939at2759"/>
<evidence type="ECO:0000313" key="3">
    <source>
        <dbReference type="EnsemblPlants" id="PNT65981"/>
    </source>
</evidence>
<proteinExistence type="predicted"/>
<name>A0A2K2CVC3_BRADI</name>
<sequence>MLKIIWWRLHRCSTRYFFRVLHKLLINLTMGRTTLLLHKQALQRTLLGHPLLRLADSDGGGSFLVGRNATNGLKLRSLNATNGLEHTFSRLNRRPGSPQPNLRAKAVLRSASFRWSFPSPVGGGLVPPAATMGGGEGKSRKRRSSASSGEGEERGRKKRRDKKENRRSSRDGRGSDEEEEKRRRKKKKHGDKGKDKERDSKERRSKEKEKSKQKDKDAAFKEISKDDYFAKSNEFATWLKEEKGKYFSDLSSESARDMFVKFVKEWNKGKLPSQYYEGITTGPRTAHNWNIKV</sequence>
<keyword evidence="4" id="KW-1185">Reference proteome</keyword>
<reference evidence="2 3" key="1">
    <citation type="journal article" date="2010" name="Nature">
        <title>Genome sequencing and analysis of the model grass Brachypodium distachyon.</title>
        <authorList>
            <consortium name="International Brachypodium Initiative"/>
        </authorList>
    </citation>
    <scope>NUCLEOTIDE SEQUENCE [LARGE SCALE GENOMIC DNA]</scope>
    <source>
        <strain evidence="2 3">Bd21</strain>
    </source>
</reference>
<feature type="compositionally biased region" description="Basic residues" evidence="1">
    <location>
        <begin position="182"/>
        <end position="191"/>
    </location>
</feature>
<dbReference type="EnsemblPlants" id="PNT65981">
    <property type="protein sequence ID" value="PNT65981"/>
    <property type="gene ID" value="BRADI_3g05247v3"/>
</dbReference>
<evidence type="ECO:0000313" key="2">
    <source>
        <dbReference type="EMBL" id="PNT65981.1"/>
    </source>
</evidence>
<dbReference type="ExpressionAtlas" id="A0A2K2CVC3">
    <property type="expression patterns" value="baseline"/>
</dbReference>
<evidence type="ECO:0000313" key="4">
    <source>
        <dbReference type="Proteomes" id="UP000008810"/>
    </source>
</evidence>
<dbReference type="Proteomes" id="UP000008810">
    <property type="component" value="Chromosome 3"/>
</dbReference>
<dbReference type="AlphaFoldDB" id="A0A2K2CVC3"/>